<dbReference type="Proteomes" id="UP000034265">
    <property type="component" value="Unassembled WGS sequence"/>
</dbReference>
<protein>
    <recommendedName>
        <fullName evidence="1">SpoVT-AbrB domain-containing protein</fullName>
    </recommendedName>
</protein>
<evidence type="ECO:0000313" key="2">
    <source>
        <dbReference type="EMBL" id="KKU82644.1"/>
    </source>
</evidence>
<dbReference type="SMART" id="SM00966">
    <property type="entry name" value="SpoVT_AbrB"/>
    <property type="match status" value="1"/>
</dbReference>
<dbReference type="Pfam" id="PF04014">
    <property type="entry name" value="MazE_antitoxin"/>
    <property type="match status" value="1"/>
</dbReference>
<feature type="domain" description="SpoVT-AbrB" evidence="1">
    <location>
        <begin position="4"/>
        <end position="50"/>
    </location>
</feature>
<accession>A0A0G1TLJ8</accession>
<dbReference type="InterPro" id="IPR037914">
    <property type="entry name" value="SpoVT-AbrB_sf"/>
</dbReference>
<evidence type="ECO:0000313" key="3">
    <source>
        <dbReference type="Proteomes" id="UP000034265"/>
    </source>
</evidence>
<evidence type="ECO:0000259" key="1">
    <source>
        <dbReference type="SMART" id="SM00966"/>
    </source>
</evidence>
<comment type="caution">
    <text evidence="2">The sequence shown here is derived from an EMBL/GenBank/DDBJ whole genome shotgun (WGS) entry which is preliminary data.</text>
</comment>
<proteinExistence type="predicted"/>
<reference evidence="2 3" key="1">
    <citation type="journal article" date="2015" name="Nature">
        <title>rRNA introns, odd ribosomes, and small enigmatic genomes across a large radiation of phyla.</title>
        <authorList>
            <person name="Brown C.T."/>
            <person name="Hug L.A."/>
            <person name="Thomas B.C."/>
            <person name="Sharon I."/>
            <person name="Castelle C.J."/>
            <person name="Singh A."/>
            <person name="Wilkins M.J."/>
            <person name="Williams K.H."/>
            <person name="Banfield J.F."/>
        </authorList>
    </citation>
    <scope>NUCLEOTIDE SEQUENCE [LARGE SCALE GENOMIC DNA]</scope>
</reference>
<gene>
    <name evidence="2" type="ORF">UY11_C0042G0005</name>
</gene>
<dbReference type="AlphaFoldDB" id="A0A0G1TLJ8"/>
<dbReference type="GO" id="GO:0003677">
    <property type="term" value="F:DNA binding"/>
    <property type="evidence" value="ECO:0007669"/>
    <property type="project" value="InterPro"/>
</dbReference>
<name>A0A0G1TLJ8_9BACT</name>
<dbReference type="Gene3D" id="2.10.260.10">
    <property type="match status" value="1"/>
</dbReference>
<dbReference type="EMBL" id="LCOT01000042">
    <property type="protein sequence ID" value="KKU82644.1"/>
    <property type="molecule type" value="Genomic_DNA"/>
</dbReference>
<dbReference type="SUPFAM" id="SSF89447">
    <property type="entry name" value="AbrB/MazE/MraZ-like"/>
    <property type="match status" value="1"/>
</dbReference>
<dbReference type="InterPro" id="IPR007159">
    <property type="entry name" value="SpoVT-AbrB_dom"/>
</dbReference>
<sequence>MYQVTVTSQGQVTLPVDMRRRMGIKAKDRINIIPESADWKKMSITKSTGWEELRGILKPYAVGKPRLTKSRLEKLREEFYTERYRRYLKQNE</sequence>
<organism evidence="2 3">
    <name type="scientific">Candidatus Amesbacteria bacterium GW2011_GWC2_47_8</name>
    <dbReference type="NCBI Taxonomy" id="1618367"/>
    <lineage>
        <taxon>Bacteria</taxon>
        <taxon>Candidatus Amesiibacteriota</taxon>
    </lineage>
</organism>